<evidence type="ECO:0000313" key="11">
    <source>
        <dbReference type="EMBL" id="JAR65989.1"/>
    </source>
</evidence>
<feature type="region of interest" description="Disordered" evidence="8">
    <location>
        <begin position="32"/>
        <end position="73"/>
    </location>
</feature>
<keyword evidence="7" id="KW-0325">Glycoprotein</keyword>
<keyword evidence="3 9" id="KW-0812">Transmembrane</keyword>
<feature type="compositionally biased region" description="Polar residues" evidence="8">
    <location>
        <begin position="41"/>
        <end position="67"/>
    </location>
</feature>
<accession>A0A146ZI01</accession>
<dbReference type="GO" id="GO:0005576">
    <property type="term" value="C:extracellular region"/>
    <property type="evidence" value="ECO:0007669"/>
    <property type="project" value="TreeGrafter"/>
</dbReference>
<keyword evidence="5 9" id="KW-1133">Transmembrane helix</keyword>
<evidence type="ECO:0000256" key="10">
    <source>
        <dbReference type="SAM" id="SignalP"/>
    </source>
</evidence>
<name>A0A146ZI01_FUNHE</name>
<evidence type="ECO:0000256" key="4">
    <source>
        <dbReference type="ARBA" id="ARBA00022729"/>
    </source>
</evidence>
<dbReference type="Ensembl" id="ENSFHET00000013197.1">
    <property type="protein sequence ID" value="ENSFHEP00000022323.1"/>
    <property type="gene ID" value="ENSFHEG00000002590.1"/>
</dbReference>
<comment type="subcellular location">
    <subcellularLocation>
        <location evidence="1">Membrane</location>
        <topology evidence="1">Single-pass type I membrane protein</topology>
    </subcellularLocation>
</comment>
<evidence type="ECO:0000256" key="9">
    <source>
        <dbReference type="SAM" id="Phobius"/>
    </source>
</evidence>
<dbReference type="GO" id="GO:0016020">
    <property type="term" value="C:membrane"/>
    <property type="evidence" value="ECO:0007669"/>
    <property type="project" value="UniProtKB-SubCell"/>
</dbReference>
<reference evidence="12" key="2">
    <citation type="submission" date="2025-05" db="UniProtKB">
        <authorList>
            <consortium name="Ensembl"/>
        </authorList>
    </citation>
    <scope>IDENTIFICATION</scope>
</reference>
<comment type="similarity">
    <text evidence="2">Belongs to the FAM174 family.</text>
</comment>
<protein>
    <submittedName>
        <fullName evidence="12">Family with sequence similarity 174 member C</fullName>
    </submittedName>
</protein>
<dbReference type="EMBL" id="GCES01020334">
    <property type="protein sequence ID" value="JAR65989.1"/>
    <property type="molecule type" value="Transcribed_RNA"/>
</dbReference>
<dbReference type="Pfam" id="PF06679">
    <property type="entry name" value="DUF1180"/>
    <property type="match status" value="1"/>
</dbReference>
<feature type="transmembrane region" description="Helical" evidence="9">
    <location>
        <begin position="85"/>
        <end position="105"/>
    </location>
</feature>
<keyword evidence="13" id="KW-1185">Reference proteome</keyword>
<evidence type="ECO:0000256" key="1">
    <source>
        <dbReference type="ARBA" id="ARBA00004479"/>
    </source>
</evidence>
<dbReference type="InterPro" id="IPR009565">
    <property type="entry name" value="FAM174-like"/>
</dbReference>
<dbReference type="AlphaFoldDB" id="A0A146ZI01"/>
<reference evidence="11" key="1">
    <citation type="submission" date="2015-01" db="EMBL/GenBank/DDBJ databases">
        <title>EvidentialGene: Evidence-directed Construction of Complete mRNA Transcriptomes without Genomes.</title>
        <authorList>
            <person name="Gilbert D.G."/>
        </authorList>
    </citation>
    <scope>NUCLEOTIDE SEQUENCE</scope>
</reference>
<evidence type="ECO:0000313" key="12">
    <source>
        <dbReference type="Ensembl" id="ENSFHEP00000022323.1"/>
    </source>
</evidence>
<evidence type="ECO:0000256" key="8">
    <source>
        <dbReference type="SAM" id="MobiDB-lite"/>
    </source>
</evidence>
<evidence type="ECO:0000256" key="7">
    <source>
        <dbReference type="ARBA" id="ARBA00023180"/>
    </source>
</evidence>
<evidence type="ECO:0000256" key="2">
    <source>
        <dbReference type="ARBA" id="ARBA00006986"/>
    </source>
</evidence>
<dbReference type="PANTHER" id="PTHR28607:SF2">
    <property type="entry name" value="PROTEIN FAM174C"/>
    <property type="match status" value="1"/>
</dbReference>
<feature type="chain" id="PRO_5044548985" evidence="10">
    <location>
        <begin position="24"/>
        <end position="158"/>
    </location>
</feature>
<dbReference type="GeneTree" id="ENSGT00530000064649"/>
<evidence type="ECO:0000256" key="3">
    <source>
        <dbReference type="ARBA" id="ARBA00022692"/>
    </source>
</evidence>
<keyword evidence="6 9" id="KW-0472">Membrane</keyword>
<evidence type="ECO:0000256" key="5">
    <source>
        <dbReference type="ARBA" id="ARBA00022989"/>
    </source>
</evidence>
<organism evidence="11">
    <name type="scientific">Fundulus heteroclitus</name>
    <name type="common">Killifish</name>
    <name type="synonym">Mummichog</name>
    <dbReference type="NCBI Taxonomy" id="8078"/>
    <lineage>
        <taxon>Eukaryota</taxon>
        <taxon>Metazoa</taxon>
        <taxon>Chordata</taxon>
        <taxon>Craniata</taxon>
        <taxon>Vertebrata</taxon>
        <taxon>Euteleostomi</taxon>
        <taxon>Actinopterygii</taxon>
        <taxon>Neopterygii</taxon>
        <taxon>Teleostei</taxon>
        <taxon>Neoteleostei</taxon>
        <taxon>Acanthomorphata</taxon>
        <taxon>Ovalentaria</taxon>
        <taxon>Atherinomorphae</taxon>
        <taxon>Cyprinodontiformes</taxon>
        <taxon>Fundulidae</taxon>
        <taxon>Fundulus</taxon>
    </lineage>
</organism>
<keyword evidence="4 10" id="KW-0732">Signal</keyword>
<dbReference type="Proteomes" id="UP000265000">
    <property type="component" value="Unplaced"/>
</dbReference>
<evidence type="ECO:0000313" key="13">
    <source>
        <dbReference type="Proteomes" id="UP000265000"/>
    </source>
</evidence>
<proteinExistence type="inferred from homology"/>
<feature type="signal peptide" evidence="10">
    <location>
        <begin position="1"/>
        <end position="23"/>
    </location>
</feature>
<dbReference type="PANTHER" id="PTHR28607">
    <property type="entry name" value="EXPRESSED PROTEIN"/>
    <property type="match status" value="1"/>
</dbReference>
<evidence type="ECO:0000256" key="6">
    <source>
        <dbReference type="ARBA" id="ARBA00023136"/>
    </source>
</evidence>
<sequence length="158" mass="16887">MAVWRVLSVSVVYACWLILTAVGDLPPATNGTGSGAAPKTGVTSPSRANTPLSGATTTNSSRGNSTHRGVGTNGLGVDSSMIQRALYVLIGITIIGVLYFLIRAVRLKKPAQRKKYGLLSNYDDSVEMDAVESEDDDTLYEARSLRRSEVTARHNVSD</sequence>
<dbReference type="STRING" id="8078.ENSFHEP00000022323"/>